<dbReference type="Gene3D" id="3.40.50.1820">
    <property type="entry name" value="alpha/beta hydrolase"/>
    <property type="match status" value="1"/>
</dbReference>
<evidence type="ECO:0000313" key="8">
    <source>
        <dbReference type="EMBL" id="PWN26954.1"/>
    </source>
</evidence>
<dbReference type="InterPro" id="IPR001563">
    <property type="entry name" value="Peptidase_S10"/>
</dbReference>
<dbReference type="PANTHER" id="PTHR11802">
    <property type="entry name" value="SERINE PROTEASE FAMILY S10 SERINE CARBOXYPEPTIDASE"/>
    <property type="match status" value="1"/>
</dbReference>
<dbReference type="GeneID" id="37028307"/>
<keyword evidence="5" id="KW-0325">Glycoprotein</keyword>
<dbReference type="EMBL" id="KZ819670">
    <property type="protein sequence ID" value="PWN26954.1"/>
    <property type="molecule type" value="Genomic_DNA"/>
</dbReference>
<dbReference type="EC" id="3.4.16.-" evidence="6"/>
<dbReference type="RefSeq" id="XP_025361566.1">
    <property type="nucleotide sequence ID" value="XM_025506484.1"/>
</dbReference>
<dbReference type="STRING" id="1569628.A0A316UPQ8"/>
<dbReference type="Proteomes" id="UP000245884">
    <property type="component" value="Unassembled WGS sequence"/>
</dbReference>
<feature type="compositionally biased region" description="Basic and acidic residues" evidence="7">
    <location>
        <begin position="15"/>
        <end position="24"/>
    </location>
</feature>
<reference evidence="8 9" key="1">
    <citation type="journal article" date="2018" name="Mol. Biol. Evol.">
        <title>Broad Genomic Sampling Reveals a Smut Pathogenic Ancestry of the Fungal Clade Ustilaginomycotina.</title>
        <authorList>
            <person name="Kijpornyongpan T."/>
            <person name="Mondo S.J."/>
            <person name="Barry K."/>
            <person name="Sandor L."/>
            <person name="Lee J."/>
            <person name="Lipzen A."/>
            <person name="Pangilinan J."/>
            <person name="LaButti K."/>
            <person name="Hainaut M."/>
            <person name="Henrissat B."/>
            <person name="Grigoriev I.V."/>
            <person name="Spatafora J.W."/>
            <person name="Aime M.C."/>
        </authorList>
    </citation>
    <scope>NUCLEOTIDE SEQUENCE [LARGE SCALE GENOMIC DNA]</scope>
    <source>
        <strain evidence="8 9">MCA 5214</strain>
    </source>
</reference>
<evidence type="ECO:0000313" key="9">
    <source>
        <dbReference type="Proteomes" id="UP000245884"/>
    </source>
</evidence>
<keyword evidence="3 6" id="KW-0645">Protease</keyword>
<dbReference type="Pfam" id="PF00450">
    <property type="entry name" value="Peptidase_S10"/>
    <property type="match status" value="1"/>
</dbReference>
<dbReference type="SUPFAM" id="SSF53474">
    <property type="entry name" value="alpha/beta-Hydrolases"/>
    <property type="match status" value="1"/>
</dbReference>
<keyword evidence="9" id="KW-1185">Reference proteome</keyword>
<dbReference type="InterPro" id="IPR029058">
    <property type="entry name" value="AB_hydrolase_fold"/>
</dbReference>
<accession>A0A316UPQ8</accession>
<dbReference type="PRINTS" id="PR00724">
    <property type="entry name" value="CRBOXYPTASEC"/>
</dbReference>
<name>A0A316UPQ8_9BASI</name>
<evidence type="ECO:0000256" key="3">
    <source>
        <dbReference type="ARBA" id="ARBA00022670"/>
    </source>
</evidence>
<dbReference type="GO" id="GO:0000324">
    <property type="term" value="C:fungal-type vacuole"/>
    <property type="evidence" value="ECO:0007669"/>
    <property type="project" value="TreeGrafter"/>
</dbReference>
<evidence type="ECO:0000256" key="5">
    <source>
        <dbReference type="ARBA" id="ARBA00023180"/>
    </source>
</evidence>
<dbReference type="PROSITE" id="PS00131">
    <property type="entry name" value="CARBOXYPEPT_SER_SER"/>
    <property type="match status" value="1"/>
</dbReference>
<gene>
    <name evidence="8" type="ORF">BDZ90DRAFT_233033</name>
</gene>
<proteinExistence type="inferred from homology"/>
<organism evidence="8 9">
    <name type="scientific">Jaminaea rosea</name>
    <dbReference type="NCBI Taxonomy" id="1569628"/>
    <lineage>
        <taxon>Eukaryota</taxon>
        <taxon>Fungi</taxon>
        <taxon>Dikarya</taxon>
        <taxon>Basidiomycota</taxon>
        <taxon>Ustilaginomycotina</taxon>
        <taxon>Exobasidiomycetes</taxon>
        <taxon>Microstromatales</taxon>
        <taxon>Microstromatales incertae sedis</taxon>
        <taxon>Jaminaea</taxon>
    </lineage>
</organism>
<dbReference type="GO" id="GO:0006508">
    <property type="term" value="P:proteolysis"/>
    <property type="evidence" value="ECO:0007669"/>
    <property type="project" value="UniProtKB-KW"/>
</dbReference>
<evidence type="ECO:0000256" key="2">
    <source>
        <dbReference type="ARBA" id="ARBA00022645"/>
    </source>
</evidence>
<dbReference type="PANTHER" id="PTHR11802:SF452">
    <property type="entry name" value="CARBOXYPEPTIDASE"/>
    <property type="match status" value="1"/>
</dbReference>
<protein>
    <recommendedName>
        <fullName evidence="6">Carboxypeptidase</fullName>
        <ecNumber evidence="6">3.4.16.-</ecNumber>
    </recommendedName>
</protein>
<feature type="compositionally biased region" description="Polar residues" evidence="7">
    <location>
        <begin position="1"/>
        <end position="10"/>
    </location>
</feature>
<dbReference type="OrthoDB" id="443318at2759"/>
<comment type="similarity">
    <text evidence="1 6">Belongs to the peptidase S10 family.</text>
</comment>
<feature type="region of interest" description="Disordered" evidence="7">
    <location>
        <begin position="1"/>
        <end position="24"/>
    </location>
</feature>
<dbReference type="Gene3D" id="1.10.287.410">
    <property type="match status" value="1"/>
</dbReference>
<evidence type="ECO:0000256" key="6">
    <source>
        <dbReference type="RuleBase" id="RU361156"/>
    </source>
</evidence>
<dbReference type="InterPro" id="IPR018202">
    <property type="entry name" value="Ser_caboxypep_ser_AS"/>
</dbReference>
<sequence length="542" mass="60143">MDNAQQQQQPMAELGRPDFSSHSHPQDVLQAEVMDGFKHFEEEMTGSLTHLLEAFEDKVHSATHAANGWLKEAESVWASGIEYQRFTHASFPSYALRVAKDVNGTVCDPEAKMISGYLDVAEDKHLWFALFESRSNPAKDPLQLWLNGGPGCSSSTGLLFELGPCRIANKGESVVPNPHSWNNKANLLFLDQPVNVGYSYGDADVNNTPAAAEDVYAFLQLFLQKFDKYSKLPFHVSGESYAGTYIPRIGAVIHEKNTQLAQRAVAGNGAVHVNLDSLLIGNGLTDPKAQFGSSPDFMCDKNINPYALFKNDSSTCTSLRAKAKTCTSLIDACYKYESRLTCLPAAIQCWSGVYGPAQDSGKNLYDLRRDCDRSPDADGPLCYREMEWMEVYMNKPEVKKAFGAERDVQFQSCNTDVNRAFLLQGDVAHDSSKHLPDLIAAGIRVGIYAGMADLMCHWYGNEQWTSSLEHAYSTEYAKSPEKEWTDKHNQTVGSVRSAGAEKGGFGQYAWIKIREAGHMVPMDQPELALKMVEAWREDKALV</sequence>
<evidence type="ECO:0000256" key="7">
    <source>
        <dbReference type="SAM" id="MobiDB-lite"/>
    </source>
</evidence>
<dbReference type="AlphaFoldDB" id="A0A316UPQ8"/>
<evidence type="ECO:0000256" key="4">
    <source>
        <dbReference type="ARBA" id="ARBA00022801"/>
    </source>
</evidence>
<keyword evidence="2 6" id="KW-0121">Carboxypeptidase</keyword>
<dbReference type="GO" id="GO:0004185">
    <property type="term" value="F:serine-type carboxypeptidase activity"/>
    <property type="evidence" value="ECO:0007669"/>
    <property type="project" value="UniProtKB-UniRule"/>
</dbReference>
<keyword evidence="4 6" id="KW-0378">Hydrolase</keyword>
<evidence type="ECO:0000256" key="1">
    <source>
        <dbReference type="ARBA" id="ARBA00009431"/>
    </source>
</evidence>